<evidence type="ECO:0000259" key="1">
    <source>
        <dbReference type="PROSITE" id="PS50878"/>
    </source>
</evidence>
<proteinExistence type="predicted"/>
<dbReference type="EMBL" id="BMAT01010781">
    <property type="protein sequence ID" value="GFR60643.1"/>
    <property type="molecule type" value="Genomic_DNA"/>
</dbReference>
<gene>
    <name evidence="2" type="ORF">ElyMa_005412600</name>
</gene>
<sequence>MKHGSPQGGILSPTLFSMLMNDIQTILPTGVYGAMYSDDMAIWATEKYTGTTQSLHHHHYTVSTSPWLQSQYITMATLAVHHHGYRVSTSPWLQSQYITMATLAVHHHGYTGSSSPSLHTFWLSST</sequence>
<dbReference type="AlphaFoldDB" id="A0AAV4EI43"/>
<feature type="domain" description="Reverse transcriptase" evidence="1">
    <location>
        <begin position="1"/>
        <end position="126"/>
    </location>
</feature>
<evidence type="ECO:0000313" key="2">
    <source>
        <dbReference type="EMBL" id="GFR60643.1"/>
    </source>
</evidence>
<organism evidence="2 3">
    <name type="scientific">Elysia marginata</name>
    <dbReference type="NCBI Taxonomy" id="1093978"/>
    <lineage>
        <taxon>Eukaryota</taxon>
        <taxon>Metazoa</taxon>
        <taxon>Spiralia</taxon>
        <taxon>Lophotrochozoa</taxon>
        <taxon>Mollusca</taxon>
        <taxon>Gastropoda</taxon>
        <taxon>Heterobranchia</taxon>
        <taxon>Euthyneura</taxon>
        <taxon>Panpulmonata</taxon>
        <taxon>Sacoglossa</taxon>
        <taxon>Placobranchoidea</taxon>
        <taxon>Plakobranchidae</taxon>
        <taxon>Elysia</taxon>
    </lineage>
</organism>
<dbReference type="InterPro" id="IPR000477">
    <property type="entry name" value="RT_dom"/>
</dbReference>
<accession>A0AAV4EI43</accession>
<evidence type="ECO:0000313" key="3">
    <source>
        <dbReference type="Proteomes" id="UP000762676"/>
    </source>
</evidence>
<name>A0AAV4EI43_9GAST</name>
<dbReference type="Proteomes" id="UP000762676">
    <property type="component" value="Unassembled WGS sequence"/>
</dbReference>
<reference evidence="2 3" key="1">
    <citation type="journal article" date="2021" name="Elife">
        <title>Chloroplast acquisition without the gene transfer in kleptoplastic sea slugs, Plakobranchus ocellatus.</title>
        <authorList>
            <person name="Maeda T."/>
            <person name="Takahashi S."/>
            <person name="Yoshida T."/>
            <person name="Shimamura S."/>
            <person name="Takaki Y."/>
            <person name="Nagai Y."/>
            <person name="Toyoda A."/>
            <person name="Suzuki Y."/>
            <person name="Arimoto A."/>
            <person name="Ishii H."/>
            <person name="Satoh N."/>
            <person name="Nishiyama T."/>
            <person name="Hasebe M."/>
            <person name="Maruyama T."/>
            <person name="Minagawa J."/>
            <person name="Obokata J."/>
            <person name="Shigenobu S."/>
        </authorList>
    </citation>
    <scope>NUCLEOTIDE SEQUENCE [LARGE SCALE GENOMIC DNA]</scope>
</reference>
<keyword evidence="3" id="KW-1185">Reference proteome</keyword>
<dbReference type="PROSITE" id="PS50878">
    <property type="entry name" value="RT_POL"/>
    <property type="match status" value="1"/>
</dbReference>
<dbReference type="Pfam" id="PF00078">
    <property type="entry name" value="RVT_1"/>
    <property type="match status" value="1"/>
</dbReference>
<comment type="caution">
    <text evidence="2">The sequence shown here is derived from an EMBL/GenBank/DDBJ whole genome shotgun (WGS) entry which is preliminary data.</text>
</comment>
<protein>
    <recommendedName>
        <fullName evidence="1">Reverse transcriptase domain-containing protein</fullName>
    </recommendedName>
</protein>